<reference evidence="2 3" key="1">
    <citation type="submission" date="2016-08" db="EMBL/GenBank/DDBJ databases">
        <authorList>
            <person name="Seilhamer J.J."/>
        </authorList>
    </citation>
    <scope>NUCLEOTIDE SEQUENCE [LARGE SCALE GENOMIC DNA]</scope>
    <source>
        <strain evidence="2 3">KCTC 42603</strain>
    </source>
</reference>
<keyword evidence="3" id="KW-1185">Reference proteome</keyword>
<evidence type="ECO:0000313" key="3">
    <source>
        <dbReference type="Proteomes" id="UP000175691"/>
    </source>
</evidence>
<gene>
    <name evidence="2" type="ORF">BFC18_01730</name>
</gene>
<feature type="domain" description="Nitrate/nitrite sensing protein" evidence="1">
    <location>
        <begin position="50"/>
        <end position="269"/>
    </location>
</feature>
<name>A0A1E7ZGJ7_9ALTE</name>
<accession>A0A1E7ZGJ7</accession>
<organism evidence="2 3">
    <name type="scientific">Alteromonas confluentis</name>
    <dbReference type="NCBI Taxonomy" id="1656094"/>
    <lineage>
        <taxon>Bacteria</taxon>
        <taxon>Pseudomonadati</taxon>
        <taxon>Pseudomonadota</taxon>
        <taxon>Gammaproteobacteria</taxon>
        <taxon>Alteromonadales</taxon>
        <taxon>Alteromonadaceae</taxon>
        <taxon>Alteromonas/Salinimonas group</taxon>
        <taxon>Alteromonas</taxon>
    </lineage>
</organism>
<dbReference type="STRING" id="1656094.BFC18_01730"/>
<dbReference type="Proteomes" id="UP000175691">
    <property type="component" value="Unassembled WGS sequence"/>
</dbReference>
<sequence>MLIAIIAFMVLLLVALIVFQRQYRKKEDKKRAQQVLIYARDVKSLIGFSQKHRGHTATFLQGNAESEQHIIALQESIQQAIQRLSSSTDLIKQSRWQSYMDHWQRLSGTYMTLTVPNSFVQHTNLIENLLYILEDVAEEFQFLSNDQDPELSQFVWHDFPFAIEFVGQARATGSAVATKGGSTQIDKVKLGYLQEKIGNLTDRVFRQIETRSLSENLSQVRHARENCNDFLALIKREFIDSDKTTVPAKTYFETATLVMDELNIILDEQITALINKRQ</sequence>
<protein>
    <recommendedName>
        <fullName evidence="1">Nitrate/nitrite sensing protein domain-containing protein</fullName>
    </recommendedName>
</protein>
<dbReference type="EMBL" id="MDHN01000003">
    <property type="protein sequence ID" value="OFC72600.1"/>
    <property type="molecule type" value="Genomic_DNA"/>
</dbReference>
<evidence type="ECO:0000259" key="1">
    <source>
        <dbReference type="Pfam" id="PF08376"/>
    </source>
</evidence>
<evidence type="ECO:0000313" key="2">
    <source>
        <dbReference type="EMBL" id="OFC72600.1"/>
    </source>
</evidence>
<proteinExistence type="predicted"/>
<comment type="caution">
    <text evidence="2">The sequence shown here is derived from an EMBL/GenBank/DDBJ whole genome shotgun (WGS) entry which is preliminary data.</text>
</comment>
<dbReference type="AlphaFoldDB" id="A0A1E7ZGJ7"/>
<dbReference type="OrthoDB" id="9180266at2"/>
<dbReference type="InterPro" id="IPR013587">
    <property type="entry name" value="Nitrate/nitrite_sensing"/>
</dbReference>
<dbReference type="Pfam" id="PF08376">
    <property type="entry name" value="NIT"/>
    <property type="match status" value="1"/>
</dbReference>
<dbReference type="RefSeq" id="WP_070123224.1">
    <property type="nucleotide sequence ID" value="NZ_MDHN01000003.1"/>
</dbReference>